<evidence type="ECO:0000256" key="4">
    <source>
        <dbReference type="ARBA" id="ARBA00022833"/>
    </source>
</evidence>
<feature type="domain" description="Peptidase M48" evidence="7">
    <location>
        <begin position="135"/>
        <end position="310"/>
    </location>
</feature>
<keyword evidence="4 6" id="KW-0862">Zinc</keyword>
<accession>A0A1W5D8Y4</accession>
<keyword evidence="1 6" id="KW-0645">Protease</keyword>
<dbReference type="Gene3D" id="3.30.2010.10">
    <property type="entry name" value="Metalloproteases ('zincins'), catalytic domain"/>
    <property type="match status" value="1"/>
</dbReference>
<organism evidence="8 9">
    <name type="scientific">Lasallia pustulata</name>
    <dbReference type="NCBI Taxonomy" id="136370"/>
    <lineage>
        <taxon>Eukaryota</taxon>
        <taxon>Fungi</taxon>
        <taxon>Dikarya</taxon>
        <taxon>Ascomycota</taxon>
        <taxon>Pezizomycotina</taxon>
        <taxon>Lecanoromycetes</taxon>
        <taxon>OSLEUM clade</taxon>
        <taxon>Umbilicariomycetidae</taxon>
        <taxon>Umbilicariales</taxon>
        <taxon>Umbilicariaceae</taxon>
        <taxon>Lasallia</taxon>
    </lineage>
</organism>
<dbReference type="CDD" id="cd07331">
    <property type="entry name" value="M48C_Oma1_like"/>
    <property type="match status" value="1"/>
</dbReference>
<dbReference type="InterPro" id="IPR001915">
    <property type="entry name" value="Peptidase_M48"/>
</dbReference>
<dbReference type="Proteomes" id="UP000192927">
    <property type="component" value="Unassembled WGS sequence"/>
</dbReference>
<keyword evidence="5 6" id="KW-0482">Metalloprotease</keyword>
<evidence type="ECO:0000256" key="1">
    <source>
        <dbReference type="ARBA" id="ARBA00022670"/>
    </source>
</evidence>
<dbReference type="GO" id="GO:0004222">
    <property type="term" value="F:metalloendopeptidase activity"/>
    <property type="evidence" value="ECO:0007669"/>
    <property type="project" value="InterPro"/>
</dbReference>
<sequence>MRPFPRPSILRRLPLRPFSLRCPPSPTHIARRAQSGFQYRGGQQRPQYHRFGRAKQLQYLWYNSPTFRYGAGAVGVGALGFVGYNLERVPVTNRLRFNCVSHEYEVSMAQQMYAEILKEYGRQILPAWHPDSKLVHKVLNRLIPASGLQDQRWEVHVINDDSQKNAFVIPGGKVFVFSGILPICTTESGLAAVLAHEIAHTIAHHPAERLSQSFLILPAALALSYLFDVSGQLASAALEYAYMRPGSRAQESEADHIGLLMMARVCYDPRAAVGLWQRMEEEEKASGVAVPQFLSTHPSSRNRIGLIRGWLAQAEEVGRESGCAGVGGNVEDFRKAWGGAGGATRIW</sequence>
<evidence type="ECO:0000313" key="8">
    <source>
        <dbReference type="EMBL" id="SLM39359.1"/>
    </source>
</evidence>
<keyword evidence="2" id="KW-0479">Metal-binding</keyword>
<proteinExistence type="inferred from homology"/>
<dbReference type="PANTHER" id="PTHR22726:SF1">
    <property type="entry name" value="METALLOENDOPEPTIDASE OMA1, MITOCHONDRIAL"/>
    <property type="match status" value="1"/>
</dbReference>
<comment type="similarity">
    <text evidence="6">Belongs to the peptidase M48 family.</text>
</comment>
<reference evidence="9" key="1">
    <citation type="submission" date="2017-03" db="EMBL/GenBank/DDBJ databases">
        <authorList>
            <person name="Sharma R."/>
            <person name="Thines M."/>
        </authorList>
    </citation>
    <scope>NUCLEOTIDE SEQUENCE [LARGE SCALE GENOMIC DNA]</scope>
</reference>
<dbReference type="EMBL" id="FWEW01003499">
    <property type="protein sequence ID" value="SLM39359.1"/>
    <property type="molecule type" value="Genomic_DNA"/>
</dbReference>
<dbReference type="GO" id="GO:0006515">
    <property type="term" value="P:protein quality control for misfolded or incompletely synthesized proteins"/>
    <property type="evidence" value="ECO:0007669"/>
    <property type="project" value="TreeGrafter"/>
</dbReference>
<evidence type="ECO:0000256" key="6">
    <source>
        <dbReference type="RuleBase" id="RU003983"/>
    </source>
</evidence>
<evidence type="ECO:0000256" key="5">
    <source>
        <dbReference type="ARBA" id="ARBA00023049"/>
    </source>
</evidence>
<evidence type="ECO:0000256" key="3">
    <source>
        <dbReference type="ARBA" id="ARBA00022801"/>
    </source>
</evidence>
<protein>
    <submittedName>
        <fullName evidence="8">Peptidase family m48</fullName>
    </submittedName>
</protein>
<comment type="cofactor">
    <cofactor evidence="6">
        <name>Zn(2+)</name>
        <dbReference type="ChEBI" id="CHEBI:29105"/>
    </cofactor>
    <text evidence="6">Binds 1 zinc ion per subunit.</text>
</comment>
<keyword evidence="3 6" id="KW-0378">Hydrolase</keyword>
<dbReference type="GO" id="GO:0005743">
    <property type="term" value="C:mitochondrial inner membrane"/>
    <property type="evidence" value="ECO:0007669"/>
    <property type="project" value="TreeGrafter"/>
</dbReference>
<dbReference type="GO" id="GO:0046872">
    <property type="term" value="F:metal ion binding"/>
    <property type="evidence" value="ECO:0007669"/>
    <property type="project" value="UniProtKB-KW"/>
</dbReference>
<dbReference type="PANTHER" id="PTHR22726">
    <property type="entry name" value="METALLOENDOPEPTIDASE OMA1"/>
    <property type="match status" value="1"/>
</dbReference>
<evidence type="ECO:0000259" key="7">
    <source>
        <dbReference type="Pfam" id="PF01435"/>
    </source>
</evidence>
<dbReference type="Pfam" id="PF01435">
    <property type="entry name" value="Peptidase_M48"/>
    <property type="match status" value="1"/>
</dbReference>
<name>A0A1W5D8Y4_9LECA</name>
<dbReference type="GO" id="GO:0034982">
    <property type="term" value="P:mitochondrial protein processing"/>
    <property type="evidence" value="ECO:0007669"/>
    <property type="project" value="TreeGrafter"/>
</dbReference>
<evidence type="ECO:0000256" key="2">
    <source>
        <dbReference type="ARBA" id="ARBA00022723"/>
    </source>
</evidence>
<evidence type="ECO:0000313" key="9">
    <source>
        <dbReference type="Proteomes" id="UP000192927"/>
    </source>
</evidence>
<dbReference type="InterPro" id="IPR051156">
    <property type="entry name" value="Mito/Outer_Membr_Metalloprot"/>
</dbReference>
<keyword evidence="9" id="KW-1185">Reference proteome</keyword>
<dbReference type="AlphaFoldDB" id="A0A1W5D8Y4"/>